<keyword evidence="2 5" id="KW-0690">Ribosome biogenesis</keyword>
<dbReference type="HAMAP" id="MF_00651">
    <property type="entry name" value="Nuclease_YqgF"/>
    <property type="match status" value="1"/>
</dbReference>
<dbReference type="GO" id="GO:0000967">
    <property type="term" value="P:rRNA 5'-end processing"/>
    <property type="evidence" value="ECO:0007669"/>
    <property type="project" value="UniProtKB-UniRule"/>
</dbReference>
<dbReference type="PANTHER" id="PTHR33317:SF4">
    <property type="entry name" value="POLYNUCLEOTIDYL TRANSFERASE, RIBONUCLEASE H-LIKE SUPERFAMILY PROTEIN"/>
    <property type="match status" value="1"/>
</dbReference>
<feature type="domain" description="YqgF/RNase H-like" evidence="7">
    <location>
        <begin position="7"/>
        <end position="107"/>
    </location>
</feature>
<dbReference type="GO" id="GO:0005829">
    <property type="term" value="C:cytosol"/>
    <property type="evidence" value="ECO:0007669"/>
    <property type="project" value="TreeGrafter"/>
</dbReference>
<comment type="function">
    <text evidence="5">Could be a nuclease involved in processing of the 5'-end of pre-16S rRNA.</text>
</comment>
<dbReference type="STRING" id="252246.SAMN05421799_102318"/>
<dbReference type="EMBL" id="FTOO01000002">
    <property type="protein sequence ID" value="SIS67299.1"/>
    <property type="molecule type" value="Genomic_DNA"/>
</dbReference>
<organism evidence="8 9">
    <name type="scientific">Alicyclobacillus vulcanalis</name>
    <dbReference type="NCBI Taxonomy" id="252246"/>
    <lineage>
        <taxon>Bacteria</taxon>
        <taxon>Bacillati</taxon>
        <taxon>Bacillota</taxon>
        <taxon>Bacilli</taxon>
        <taxon>Bacillales</taxon>
        <taxon>Alicyclobacillaceae</taxon>
        <taxon>Alicyclobacillus</taxon>
    </lineage>
</organism>
<dbReference type="SMART" id="SM00732">
    <property type="entry name" value="YqgFc"/>
    <property type="match status" value="1"/>
</dbReference>
<dbReference type="EC" id="3.1.-.-" evidence="5"/>
<dbReference type="CDD" id="cd16964">
    <property type="entry name" value="YqgF"/>
    <property type="match status" value="1"/>
</dbReference>
<evidence type="ECO:0000313" key="9">
    <source>
        <dbReference type="Proteomes" id="UP000186156"/>
    </source>
</evidence>
<keyword evidence="1 5" id="KW-0963">Cytoplasm</keyword>
<gene>
    <name evidence="8" type="ORF">SAMN05421799_102318</name>
</gene>
<dbReference type="AlphaFoldDB" id="A0A1N7L0A8"/>
<dbReference type="SUPFAM" id="SSF53098">
    <property type="entry name" value="Ribonuclease H-like"/>
    <property type="match status" value="1"/>
</dbReference>
<dbReference type="InterPro" id="IPR012337">
    <property type="entry name" value="RNaseH-like_sf"/>
</dbReference>
<evidence type="ECO:0000256" key="5">
    <source>
        <dbReference type="HAMAP-Rule" id="MF_00651"/>
    </source>
</evidence>
<keyword evidence="4 5" id="KW-0378">Hydrolase</keyword>
<dbReference type="InterPro" id="IPR006641">
    <property type="entry name" value="YqgF/RNaseH-like_dom"/>
</dbReference>
<dbReference type="InterPro" id="IPR005227">
    <property type="entry name" value="YqgF"/>
</dbReference>
<keyword evidence="3 5" id="KW-0540">Nuclease</keyword>
<dbReference type="Pfam" id="PF03652">
    <property type="entry name" value="RuvX"/>
    <property type="match status" value="1"/>
</dbReference>
<comment type="similarity">
    <text evidence="5">Belongs to the YqgF HJR family.</text>
</comment>
<reference evidence="9" key="1">
    <citation type="submission" date="2017-01" db="EMBL/GenBank/DDBJ databases">
        <authorList>
            <person name="Varghese N."/>
            <person name="Submissions S."/>
        </authorList>
    </citation>
    <scope>NUCLEOTIDE SEQUENCE [LARGE SCALE GENOMIC DNA]</scope>
    <source>
        <strain evidence="9">DSM 16176</strain>
    </source>
</reference>
<dbReference type="Gene3D" id="3.30.420.140">
    <property type="entry name" value="YqgF/RNase H-like domain"/>
    <property type="match status" value="1"/>
</dbReference>
<evidence type="ECO:0000256" key="1">
    <source>
        <dbReference type="ARBA" id="ARBA00022490"/>
    </source>
</evidence>
<evidence type="ECO:0000256" key="3">
    <source>
        <dbReference type="ARBA" id="ARBA00022722"/>
    </source>
</evidence>
<proteinExistence type="inferred from homology"/>
<name>A0A1N7L0A8_9BACL</name>
<dbReference type="NCBIfam" id="TIGR00250">
    <property type="entry name" value="RNAse_H_YqgF"/>
    <property type="match status" value="1"/>
</dbReference>
<feature type="region of interest" description="Disordered" evidence="6">
    <location>
        <begin position="140"/>
        <end position="159"/>
    </location>
</feature>
<dbReference type="Proteomes" id="UP000186156">
    <property type="component" value="Unassembled WGS sequence"/>
</dbReference>
<evidence type="ECO:0000256" key="2">
    <source>
        <dbReference type="ARBA" id="ARBA00022517"/>
    </source>
</evidence>
<protein>
    <recommendedName>
        <fullName evidence="5">Putative pre-16S rRNA nuclease</fullName>
        <ecNumber evidence="5">3.1.-.-</ecNumber>
    </recommendedName>
</protein>
<dbReference type="GO" id="GO:0004518">
    <property type="term" value="F:nuclease activity"/>
    <property type="evidence" value="ECO:0007669"/>
    <property type="project" value="UniProtKB-KW"/>
</dbReference>
<keyword evidence="9" id="KW-1185">Reference proteome</keyword>
<comment type="subcellular location">
    <subcellularLocation>
        <location evidence="5">Cytoplasm</location>
    </subcellularLocation>
</comment>
<dbReference type="GO" id="GO:0016788">
    <property type="term" value="F:hydrolase activity, acting on ester bonds"/>
    <property type="evidence" value="ECO:0007669"/>
    <property type="project" value="UniProtKB-UniRule"/>
</dbReference>
<dbReference type="PANTHER" id="PTHR33317">
    <property type="entry name" value="POLYNUCLEOTIDYL TRANSFERASE, RIBONUCLEASE H-LIKE SUPERFAMILY PROTEIN"/>
    <property type="match status" value="1"/>
</dbReference>
<evidence type="ECO:0000256" key="6">
    <source>
        <dbReference type="SAM" id="MobiDB-lite"/>
    </source>
</evidence>
<evidence type="ECO:0000256" key="4">
    <source>
        <dbReference type="ARBA" id="ARBA00022801"/>
    </source>
</evidence>
<evidence type="ECO:0000313" key="8">
    <source>
        <dbReference type="EMBL" id="SIS67299.1"/>
    </source>
</evidence>
<sequence length="159" mass="17378">MPHCTAMRTMAIDFGERRIGVALSDPLGIIAQPYGVIVRQSDRQAADDVAAVARREEVGRIVVGRPLHMSGQPSDMTARAEKFARLLAARTGLPVDLYDERLTTVSAERALIEQNVRRRERKAAVDAAAAQVLLEDYLKSRRQADGASSEPEGNPDVGR</sequence>
<evidence type="ECO:0000259" key="7">
    <source>
        <dbReference type="SMART" id="SM00732"/>
    </source>
</evidence>
<dbReference type="InterPro" id="IPR037027">
    <property type="entry name" value="YqgF/RNaseH-like_dom_sf"/>
</dbReference>
<accession>A0A1N7L0A8</accession>